<name>A0A3P3ZRG8_9ZZZZ</name>
<reference evidence="1" key="1">
    <citation type="submission" date="2018-10" db="EMBL/GenBank/DDBJ databases">
        <authorList>
            <person name="Plewniak F."/>
        </authorList>
    </citation>
    <scope>NUCLEOTIDE SEQUENCE</scope>
</reference>
<gene>
    <name evidence="1" type="ORF">CARN8_700002</name>
</gene>
<accession>A0A3P3ZRG8</accession>
<organism evidence="1">
    <name type="scientific">mine drainage metagenome</name>
    <dbReference type="NCBI Taxonomy" id="410659"/>
    <lineage>
        <taxon>unclassified sequences</taxon>
        <taxon>metagenomes</taxon>
        <taxon>ecological metagenomes</taxon>
    </lineage>
</organism>
<dbReference type="AlphaFoldDB" id="A0A3P3ZRG8"/>
<dbReference type="EMBL" id="UOYP01000668">
    <property type="protein sequence ID" value="VAY89481.1"/>
    <property type="molecule type" value="Genomic_DNA"/>
</dbReference>
<protein>
    <submittedName>
        <fullName evidence="1">Uncharacterized protein</fullName>
    </submittedName>
</protein>
<sequence length="24" mass="3095">MIRLKYWNIISQEHIVFIKKMFKK</sequence>
<proteinExistence type="predicted"/>
<evidence type="ECO:0000313" key="1">
    <source>
        <dbReference type="EMBL" id="VAY89481.1"/>
    </source>
</evidence>